<reference evidence="3" key="2">
    <citation type="submission" date="2019-12" db="EMBL/GenBank/DDBJ databases">
        <authorList>
            <person name="Studholme D.J."/>
            <person name="Sarris P."/>
        </authorList>
    </citation>
    <scope>NUCLEOTIDE SEQUENCE</scope>
    <source>
        <strain evidence="3">PFS-1207/04</strain>
        <tissue evidence="3">Leaf</tissue>
    </source>
</reference>
<comment type="caution">
    <text evidence="2">The sequence shown here is derived from an EMBL/GenBank/DDBJ whole genome shotgun (WGS) entry which is preliminary data.</text>
</comment>
<keyword evidence="4" id="KW-1185">Reference proteome</keyword>
<feature type="compositionally biased region" description="Basic and acidic residues" evidence="1">
    <location>
        <begin position="52"/>
        <end position="61"/>
    </location>
</feature>
<evidence type="ECO:0000256" key="1">
    <source>
        <dbReference type="SAM" id="MobiDB-lite"/>
    </source>
</evidence>
<protein>
    <submittedName>
        <fullName evidence="2">Uncharacterized protein</fullName>
    </submittedName>
</protein>
<evidence type="ECO:0000313" key="3">
    <source>
        <dbReference type="EMBL" id="KAF3608694.1"/>
    </source>
</evidence>
<evidence type="ECO:0000313" key="2">
    <source>
        <dbReference type="EMBL" id="KAF2547016.1"/>
    </source>
</evidence>
<dbReference type="EMBL" id="QGKV02000297">
    <property type="protein sequence ID" value="KAF3608694.1"/>
    <property type="molecule type" value="Genomic_DNA"/>
</dbReference>
<dbReference type="AlphaFoldDB" id="A0A3N6RKJ6"/>
<gene>
    <name evidence="3" type="ORF">DY000_02047802</name>
    <name evidence="2" type="ORF">F2Q70_00021503</name>
</gene>
<reference evidence="2" key="1">
    <citation type="submission" date="2019-12" db="EMBL/GenBank/DDBJ databases">
        <title>Genome sequencing and annotation of Brassica cretica.</title>
        <authorList>
            <person name="Studholme D.J."/>
            <person name="Sarris P.F."/>
        </authorList>
    </citation>
    <scope>NUCLEOTIDE SEQUENCE</scope>
    <source>
        <strain evidence="2">PFS-102/07</strain>
        <tissue evidence="2">Leaf</tissue>
    </source>
</reference>
<sequence length="118" mass="13408">MSRTSYPKLPTTQSYPERSRAPKATRWSTKSSNQAAQSSRRGCGEFRGLLRSPEHEGEARRTFQATGAERLEAQPARIREPHPPRRKLLGYFCVQGIRAQLYGMIGGRRHVLECILLL</sequence>
<reference evidence="3 4" key="3">
    <citation type="journal article" date="2020" name="BMC Genomics">
        <title>Intraspecific diversification of the crop wild relative Brassica cretica Lam. using demographic model selection.</title>
        <authorList>
            <person name="Kioukis A."/>
            <person name="Michalopoulou V.A."/>
            <person name="Briers L."/>
            <person name="Pirintsos S."/>
            <person name="Studholme D.J."/>
            <person name="Pavlidis P."/>
            <person name="Sarris P.F."/>
        </authorList>
    </citation>
    <scope>NUCLEOTIDE SEQUENCE [LARGE SCALE GENOMIC DNA]</scope>
    <source>
        <strain evidence="4">cv. PFS-1207/04</strain>
        <strain evidence="3">PFS-1207/04</strain>
    </source>
</reference>
<proteinExistence type="predicted"/>
<dbReference type="EMBL" id="QGKY02001925">
    <property type="protein sequence ID" value="KAF2547016.1"/>
    <property type="molecule type" value="Genomic_DNA"/>
</dbReference>
<organism evidence="2">
    <name type="scientific">Brassica cretica</name>
    <name type="common">Mustard</name>
    <dbReference type="NCBI Taxonomy" id="69181"/>
    <lineage>
        <taxon>Eukaryota</taxon>
        <taxon>Viridiplantae</taxon>
        <taxon>Streptophyta</taxon>
        <taxon>Embryophyta</taxon>
        <taxon>Tracheophyta</taxon>
        <taxon>Spermatophyta</taxon>
        <taxon>Magnoliopsida</taxon>
        <taxon>eudicotyledons</taxon>
        <taxon>Gunneridae</taxon>
        <taxon>Pentapetalae</taxon>
        <taxon>rosids</taxon>
        <taxon>malvids</taxon>
        <taxon>Brassicales</taxon>
        <taxon>Brassicaceae</taxon>
        <taxon>Brassiceae</taxon>
        <taxon>Brassica</taxon>
    </lineage>
</organism>
<name>A0A3N6RKJ6_BRACR</name>
<feature type="compositionally biased region" description="Polar residues" evidence="1">
    <location>
        <begin position="1"/>
        <end position="16"/>
    </location>
</feature>
<dbReference type="Proteomes" id="UP000266723">
    <property type="component" value="Unassembled WGS sequence"/>
</dbReference>
<feature type="region of interest" description="Disordered" evidence="1">
    <location>
        <begin position="1"/>
        <end position="82"/>
    </location>
</feature>
<feature type="compositionally biased region" description="Polar residues" evidence="1">
    <location>
        <begin position="26"/>
        <end position="40"/>
    </location>
</feature>
<accession>A0A3N6RKJ6</accession>
<feature type="compositionally biased region" description="Basic and acidic residues" evidence="1">
    <location>
        <begin position="69"/>
        <end position="82"/>
    </location>
</feature>
<evidence type="ECO:0000313" key="4">
    <source>
        <dbReference type="Proteomes" id="UP000266723"/>
    </source>
</evidence>